<evidence type="ECO:0000256" key="1">
    <source>
        <dbReference type="SAM" id="Phobius"/>
    </source>
</evidence>
<evidence type="ECO:0000313" key="3">
    <source>
        <dbReference type="Proteomes" id="UP000233786"/>
    </source>
</evidence>
<organism evidence="2 3">
    <name type="scientific">Saccharopolyspora spinosa</name>
    <dbReference type="NCBI Taxonomy" id="60894"/>
    <lineage>
        <taxon>Bacteria</taxon>
        <taxon>Bacillati</taxon>
        <taxon>Actinomycetota</taxon>
        <taxon>Actinomycetes</taxon>
        <taxon>Pseudonocardiales</taxon>
        <taxon>Pseudonocardiaceae</taxon>
        <taxon>Saccharopolyspora</taxon>
    </lineage>
</organism>
<keyword evidence="3" id="KW-1185">Reference proteome</keyword>
<proteinExistence type="predicted"/>
<dbReference type="STRING" id="994479.GCA_000194155_04265"/>
<accession>A0A2N3XTG7</accession>
<sequence length="173" mass="17538">MSHPPRSRAGKVIGSVVYIGALGIGIAIAIVAYVTFSADQPEAGDCVAITDADTAEPSWRGVDCGSAESDFLIAKVTAGSAACPPEYATTSRDTRRTSGVRLCLVPDVAVGDCLRVPVGGIETKVPCDEPGANERVTGVTSNTGGPAVCPSGTSRTAIYPDPARTVCTAPSAQ</sequence>
<gene>
    <name evidence="2" type="ORF">A8926_1558</name>
</gene>
<protein>
    <submittedName>
        <fullName evidence="2">Uncharacterized protein</fullName>
    </submittedName>
</protein>
<dbReference type="OrthoDB" id="4749283at2"/>
<dbReference type="RefSeq" id="WP_010308551.1">
    <property type="nucleotide sequence ID" value="NZ_CP061007.1"/>
</dbReference>
<dbReference type="EMBL" id="PJNB01000001">
    <property type="protein sequence ID" value="PKW13987.1"/>
    <property type="molecule type" value="Genomic_DNA"/>
</dbReference>
<keyword evidence="1" id="KW-0472">Membrane</keyword>
<keyword evidence="1" id="KW-0812">Transmembrane</keyword>
<dbReference type="AlphaFoldDB" id="A0A2N3XTG7"/>
<feature type="transmembrane region" description="Helical" evidence="1">
    <location>
        <begin position="12"/>
        <end position="36"/>
    </location>
</feature>
<name>A0A2N3XTG7_SACSN</name>
<comment type="caution">
    <text evidence="2">The sequence shown here is derived from an EMBL/GenBank/DDBJ whole genome shotgun (WGS) entry which is preliminary data.</text>
</comment>
<reference evidence="2" key="1">
    <citation type="submission" date="2017-12" db="EMBL/GenBank/DDBJ databases">
        <title>Sequencing the genomes of 1000 Actinobacteria strains.</title>
        <authorList>
            <person name="Klenk H.-P."/>
        </authorList>
    </citation>
    <scope>NUCLEOTIDE SEQUENCE [LARGE SCALE GENOMIC DNA]</scope>
    <source>
        <strain evidence="2">DSM 44228</strain>
    </source>
</reference>
<keyword evidence="1" id="KW-1133">Transmembrane helix</keyword>
<dbReference type="Proteomes" id="UP000233786">
    <property type="component" value="Unassembled WGS sequence"/>
</dbReference>
<evidence type="ECO:0000313" key="2">
    <source>
        <dbReference type="EMBL" id="PKW13987.1"/>
    </source>
</evidence>